<organism evidence="6 7">
    <name type="scientific">Streptomyces nitrosporeus</name>
    <dbReference type="NCBI Taxonomy" id="28894"/>
    <lineage>
        <taxon>Bacteria</taxon>
        <taxon>Bacillati</taxon>
        <taxon>Actinomycetota</taxon>
        <taxon>Actinomycetes</taxon>
        <taxon>Kitasatosporales</taxon>
        <taxon>Streptomycetaceae</taxon>
        <taxon>Streptomyces</taxon>
    </lineage>
</organism>
<feature type="domain" description="Methyltransferase" evidence="5">
    <location>
        <begin position="60"/>
        <end position="152"/>
    </location>
</feature>
<dbReference type="KEGG" id="snk:CP967_02030"/>
<keyword evidence="3" id="KW-0949">S-adenosyl-L-methionine</keyword>
<keyword evidence="7" id="KW-1185">Reference proteome</keyword>
<dbReference type="RefSeq" id="WP_150486257.1">
    <property type="nucleotide sequence ID" value="NZ_BMUV01000024.1"/>
</dbReference>
<evidence type="ECO:0000256" key="2">
    <source>
        <dbReference type="ARBA" id="ARBA00022679"/>
    </source>
</evidence>
<name>A0A5J6F502_9ACTN</name>
<protein>
    <submittedName>
        <fullName evidence="6">Class I SAM-dependent methyltransferase</fullName>
    </submittedName>
</protein>
<reference evidence="6 7" key="1">
    <citation type="submission" date="2017-09" db="EMBL/GenBank/DDBJ databases">
        <authorList>
            <person name="Lee N."/>
            <person name="Cho B.-K."/>
        </authorList>
    </citation>
    <scope>NUCLEOTIDE SEQUENCE [LARGE SCALE GENOMIC DNA]</scope>
    <source>
        <strain evidence="6 7">ATCC 12769</strain>
    </source>
</reference>
<dbReference type="OrthoDB" id="9765084at2"/>
<evidence type="ECO:0000259" key="5">
    <source>
        <dbReference type="Pfam" id="PF13649"/>
    </source>
</evidence>
<evidence type="ECO:0000313" key="7">
    <source>
        <dbReference type="Proteomes" id="UP000326178"/>
    </source>
</evidence>
<dbReference type="AlphaFoldDB" id="A0A5J6F502"/>
<evidence type="ECO:0000313" key="6">
    <source>
        <dbReference type="EMBL" id="QEU70894.1"/>
    </source>
</evidence>
<dbReference type="PANTHER" id="PTHR43464">
    <property type="entry name" value="METHYLTRANSFERASE"/>
    <property type="match status" value="1"/>
</dbReference>
<feature type="region of interest" description="Disordered" evidence="4">
    <location>
        <begin position="222"/>
        <end position="241"/>
    </location>
</feature>
<sequence length="241" mass="25494">MPDDSVSPPPVPGGRADVVRSWDARADRYLELFRHEWDTKPFDRAVLDSFAAGIGEGGRVLDAGCGPTGHVTEVFTARGLDATGIDLSPRCVALARREKPSCRFEVGDQRDIGAVWAGRLDGLCSYYSLHDQPRSLLPGTLAAWAGALRPGGRLLVVAKEGTADGVRPDPLGSGIPVYWAEFTAGELRRAVTAAGFGTVEATVREAYADEIPTRRVFLTATRGPHPADTATAARGAGGRAG</sequence>
<dbReference type="PANTHER" id="PTHR43464:SF19">
    <property type="entry name" value="UBIQUINONE BIOSYNTHESIS O-METHYLTRANSFERASE, MITOCHONDRIAL"/>
    <property type="match status" value="1"/>
</dbReference>
<dbReference type="SUPFAM" id="SSF53335">
    <property type="entry name" value="S-adenosyl-L-methionine-dependent methyltransferases"/>
    <property type="match status" value="1"/>
</dbReference>
<gene>
    <name evidence="6" type="ORF">CP967_02030</name>
</gene>
<dbReference type="GO" id="GO:0032259">
    <property type="term" value="P:methylation"/>
    <property type="evidence" value="ECO:0007669"/>
    <property type="project" value="UniProtKB-KW"/>
</dbReference>
<evidence type="ECO:0000256" key="3">
    <source>
        <dbReference type="ARBA" id="ARBA00022691"/>
    </source>
</evidence>
<proteinExistence type="predicted"/>
<evidence type="ECO:0000256" key="4">
    <source>
        <dbReference type="SAM" id="MobiDB-lite"/>
    </source>
</evidence>
<dbReference type="InterPro" id="IPR029063">
    <property type="entry name" value="SAM-dependent_MTases_sf"/>
</dbReference>
<dbReference type="Pfam" id="PF13649">
    <property type="entry name" value="Methyltransf_25"/>
    <property type="match status" value="1"/>
</dbReference>
<keyword evidence="2 6" id="KW-0808">Transferase</keyword>
<dbReference type="InterPro" id="IPR041698">
    <property type="entry name" value="Methyltransf_25"/>
</dbReference>
<accession>A0A5J6F502</accession>
<dbReference type="Gene3D" id="3.40.50.150">
    <property type="entry name" value="Vaccinia Virus protein VP39"/>
    <property type="match status" value="1"/>
</dbReference>
<evidence type="ECO:0000256" key="1">
    <source>
        <dbReference type="ARBA" id="ARBA00022603"/>
    </source>
</evidence>
<dbReference type="CDD" id="cd02440">
    <property type="entry name" value="AdoMet_MTases"/>
    <property type="match status" value="1"/>
</dbReference>
<dbReference type="Proteomes" id="UP000326178">
    <property type="component" value="Chromosome"/>
</dbReference>
<dbReference type="GO" id="GO:0008168">
    <property type="term" value="F:methyltransferase activity"/>
    <property type="evidence" value="ECO:0007669"/>
    <property type="project" value="UniProtKB-KW"/>
</dbReference>
<keyword evidence="1 6" id="KW-0489">Methyltransferase</keyword>
<dbReference type="EMBL" id="CP023702">
    <property type="protein sequence ID" value="QEU70894.1"/>
    <property type="molecule type" value="Genomic_DNA"/>
</dbReference>